<name>K9EK05_9BACE</name>
<evidence type="ECO:0000313" key="2">
    <source>
        <dbReference type="Proteomes" id="UP000009872"/>
    </source>
</evidence>
<gene>
    <name evidence="1" type="ORF">HMPREF9447_02898</name>
</gene>
<evidence type="ECO:0000313" key="1">
    <source>
        <dbReference type="EMBL" id="EKU89460.1"/>
    </source>
</evidence>
<keyword evidence="2" id="KW-1185">Reference proteome</keyword>
<proteinExistence type="predicted"/>
<sequence>MIMKVEKEMKYEAPEVEVLEVEVENGFGQSSTEPPEEF</sequence>
<dbReference type="EMBL" id="ADLF01000013">
    <property type="protein sequence ID" value="EKU89460.1"/>
    <property type="molecule type" value="Genomic_DNA"/>
</dbReference>
<dbReference type="Proteomes" id="UP000009872">
    <property type="component" value="Unassembled WGS sequence"/>
</dbReference>
<protein>
    <submittedName>
        <fullName evidence="1">Uncharacterized protein</fullName>
    </submittedName>
</protein>
<dbReference type="AlphaFoldDB" id="K9EK05"/>
<reference evidence="1 2" key="1">
    <citation type="submission" date="2012-09" db="EMBL/GenBank/DDBJ databases">
        <title>The Genome Sequence of Bacteroides oleiciplenus YIT 12058.</title>
        <authorList>
            <consortium name="The Broad Institute Genome Sequencing Platform"/>
            <person name="Earl A."/>
            <person name="Ward D."/>
            <person name="Feldgarden M."/>
            <person name="Gevers D."/>
            <person name="Morotomi M."/>
            <person name="Walker B."/>
            <person name="Young S.K."/>
            <person name="Zeng Q."/>
            <person name="Gargeya S."/>
            <person name="Fitzgerald M."/>
            <person name="Haas B."/>
            <person name="Abouelleil A."/>
            <person name="Alvarado L."/>
            <person name="Arachchi H.M."/>
            <person name="Berlin A.M."/>
            <person name="Chapman S.B."/>
            <person name="Goldberg J."/>
            <person name="Griggs A."/>
            <person name="Gujja S."/>
            <person name="Hansen M."/>
            <person name="Howarth C."/>
            <person name="Imamovic A."/>
            <person name="Larimer J."/>
            <person name="McCowen C."/>
            <person name="Montmayeur A."/>
            <person name="Murphy C."/>
            <person name="Neiman D."/>
            <person name="Pearson M."/>
            <person name="Priest M."/>
            <person name="Roberts A."/>
            <person name="Saif S."/>
            <person name="Shea T."/>
            <person name="Sisk P."/>
            <person name="Sykes S."/>
            <person name="Wortman J."/>
            <person name="Nusbaum C."/>
            <person name="Birren B."/>
        </authorList>
    </citation>
    <scope>NUCLEOTIDE SEQUENCE [LARGE SCALE GENOMIC DNA]</scope>
    <source>
        <strain evidence="1 2">YIT 12058</strain>
    </source>
</reference>
<accession>K9EK05</accession>
<organism evidence="1 2">
    <name type="scientific">Bacteroides oleiciplenus YIT 12058</name>
    <dbReference type="NCBI Taxonomy" id="742727"/>
    <lineage>
        <taxon>Bacteria</taxon>
        <taxon>Pseudomonadati</taxon>
        <taxon>Bacteroidota</taxon>
        <taxon>Bacteroidia</taxon>
        <taxon>Bacteroidales</taxon>
        <taxon>Bacteroidaceae</taxon>
        <taxon>Bacteroides</taxon>
    </lineage>
</organism>
<dbReference type="HOGENOM" id="CLU_3265865_0_0_10"/>
<comment type="caution">
    <text evidence="1">The sequence shown here is derived from an EMBL/GenBank/DDBJ whole genome shotgun (WGS) entry which is preliminary data.</text>
</comment>
<dbReference type="PATRIC" id="fig|742727.4.peg.2965"/>